<dbReference type="PANTHER" id="PTHR11802:SF479">
    <property type="entry name" value="CARBOXYPEPTIDASE"/>
    <property type="match status" value="1"/>
</dbReference>
<dbReference type="InterPro" id="IPR029058">
    <property type="entry name" value="AB_hydrolase_fold"/>
</dbReference>
<dbReference type="EMBL" id="RSCE01000001">
    <property type="protein sequence ID" value="RSH88321.1"/>
    <property type="molecule type" value="Genomic_DNA"/>
</dbReference>
<dbReference type="STRING" id="105984.A0A427YB01"/>
<dbReference type="GeneID" id="39585400"/>
<evidence type="ECO:0000256" key="6">
    <source>
        <dbReference type="RuleBase" id="RU361156"/>
    </source>
</evidence>
<dbReference type="InterPro" id="IPR001563">
    <property type="entry name" value="Peptidase_S10"/>
</dbReference>
<gene>
    <name evidence="7" type="ORF">EHS24_000857</name>
</gene>
<dbReference type="OrthoDB" id="443318at2759"/>
<evidence type="ECO:0000313" key="8">
    <source>
        <dbReference type="Proteomes" id="UP000279236"/>
    </source>
</evidence>
<keyword evidence="4 6" id="KW-0378">Hydrolase</keyword>
<dbReference type="Pfam" id="PF00450">
    <property type="entry name" value="Peptidase_S10"/>
    <property type="match status" value="1"/>
</dbReference>
<evidence type="ECO:0000313" key="7">
    <source>
        <dbReference type="EMBL" id="RSH88321.1"/>
    </source>
</evidence>
<keyword evidence="5" id="KW-0325">Glycoprotein</keyword>
<dbReference type="PANTHER" id="PTHR11802">
    <property type="entry name" value="SERINE PROTEASE FAMILY S10 SERINE CARBOXYPEPTIDASE"/>
    <property type="match status" value="1"/>
</dbReference>
<evidence type="ECO:0000256" key="1">
    <source>
        <dbReference type="ARBA" id="ARBA00009431"/>
    </source>
</evidence>
<dbReference type="SUPFAM" id="SSF53474">
    <property type="entry name" value="alpha/beta-Hydrolases"/>
    <property type="match status" value="1"/>
</dbReference>
<organism evidence="7 8">
    <name type="scientific">Apiotrichum porosum</name>
    <dbReference type="NCBI Taxonomy" id="105984"/>
    <lineage>
        <taxon>Eukaryota</taxon>
        <taxon>Fungi</taxon>
        <taxon>Dikarya</taxon>
        <taxon>Basidiomycota</taxon>
        <taxon>Agaricomycotina</taxon>
        <taxon>Tremellomycetes</taxon>
        <taxon>Trichosporonales</taxon>
        <taxon>Trichosporonaceae</taxon>
        <taxon>Apiotrichum</taxon>
    </lineage>
</organism>
<keyword evidence="8" id="KW-1185">Reference proteome</keyword>
<dbReference type="AlphaFoldDB" id="A0A427YB01"/>
<keyword evidence="2 6" id="KW-0121">Carboxypeptidase</keyword>
<proteinExistence type="inferred from homology"/>
<evidence type="ECO:0000256" key="3">
    <source>
        <dbReference type="ARBA" id="ARBA00022670"/>
    </source>
</evidence>
<evidence type="ECO:0000256" key="4">
    <source>
        <dbReference type="ARBA" id="ARBA00022801"/>
    </source>
</evidence>
<comment type="similarity">
    <text evidence="1 6">Belongs to the peptidase S10 family.</text>
</comment>
<dbReference type="RefSeq" id="XP_028480529.1">
    <property type="nucleotide sequence ID" value="XM_028616672.1"/>
</dbReference>
<dbReference type="GO" id="GO:0004185">
    <property type="term" value="F:serine-type carboxypeptidase activity"/>
    <property type="evidence" value="ECO:0007669"/>
    <property type="project" value="UniProtKB-UniRule"/>
</dbReference>
<dbReference type="PRINTS" id="PR00724">
    <property type="entry name" value="CRBOXYPTASEC"/>
</dbReference>
<feature type="signal peptide" evidence="6">
    <location>
        <begin position="1"/>
        <end position="16"/>
    </location>
</feature>
<protein>
    <recommendedName>
        <fullName evidence="6">Carboxypeptidase</fullName>
        <ecNumber evidence="6">3.4.16.-</ecNumber>
    </recommendedName>
</protein>
<sequence length="547" mass="59857">MKWEFALLLNLAFVSATHHGSGRGHRKGCLDSAVSSKGMKIVDGVNTTASRTSTEGYNFLTNQTEQYLVTSLPEVSFEFGELYSGSISMDADNSTNNSSLFFMFKPASTAVDEVVVYLNGGPGCSSLTAFMQENGPISWQPGTFAPVQNPYGWSNLTNMLWVDQPVGTGFSQGPITATSQEEIAADFVRWFKNWQRAFGISNYKIYLAGESYAGRYVPYIGSAMLDANDAAYFDLKGSLLYSPTIGSFMYAQEQIVAYPFIASHNNLFNFNQTQMATMESMHLGCGYQNFTDTYLTFPPPGYQLELVWNSTAMQSCAPWNYASANVFNINPCFNPYAINLMCPLLYNPTGTAHSTGQTTAGQTPYFDRSDVKAAIHAPNITWEACAPRSVFVGSGGPENKGDTSADPIQSVLPRVIEATNRVLVGTGTFGKLNLVESGLTTPNSDFVVISNGTLLAIQNMTWGGELGFQTAPNATFTVEMEDLMYVDNFAAAGLVGWDGAQGRMGTYHYERGLMFVETMQAGHMVAQFQPRAAFKHLQWVLGRIDTF</sequence>
<feature type="chain" id="PRO_5018822650" description="Carboxypeptidase" evidence="6">
    <location>
        <begin position="17"/>
        <end position="547"/>
    </location>
</feature>
<keyword evidence="6" id="KW-0732">Signal</keyword>
<dbReference type="InterPro" id="IPR018202">
    <property type="entry name" value="Ser_caboxypep_ser_AS"/>
</dbReference>
<evidence type="ECO:0000256" key="2">
    <source>
        <dbReference type="ARBA" id="ARBA00022645"/>
    </source>
</evidence>
<dbReference type="GO" id="GO:0006508">
    <property type="term" value="P:proteolysis"/>
    <property type="evidence" value="ECO:0007669"/>
    <property type="project" value="UniProtKB-KW"/>
</dbReference>
<name>A0A427YB01_9TREE</name>
<dbReference type="PROSITE" id="PS00131">
    <property type="entry name" value="CARBOXYPEPT_SER_SER"/>
    <property type="match status" value="1"/>
</dbReference>
<dbReference type="EC" id="3.4.16.-" evidence="6"/>
<accession>A0A427YB01</accession>
<keyword evidence="3 6" id="KW-0645">Protease</keyword>
<dbReference type="Proteomes" id="UP000279236">
    <property type="component" value="Unassembled WGS sequence"/>
</dbReference>
<dbReference type="Gene3D" id="3.40.50.1820">
    <property type="entry name" value="alpha/beta hydrolase"/>
    <property type="match status" value="1"/>
</dbReference>
<reference evidence="7 8" key="1">
    <citation type="submission" date="2018-11" db="EMBL/GenBank/DDBJ databases">
        <title>Genome sequence of Apiotrichum porosum DSM 27194.</title>
        <authorList>
            <person name="Aliyu H."/>
            <person name="Gorte O."/>
            <person name="Ochsenreither K."/>
        </authorList>
    </citation>
    <scope>NUCLEOTIDE SEQUENCE [LARGE SCALE GENOMIC DNA]</scope>
    <source>
        <strain evidence="7 8">DSM 27194</strain>
    </source>
</reference>
<comment type="caution">
    <text evidence="7">The sequence shown here is derived from an EMBL/GenBank/DDBJ whole genome shotgun (WGS) entry which is preliminary data.</text>
</comment>
<evidence type="ECO:0000256" key="5">
    <source>
        <dbReference type="ARBA" id="ARBA00023180"/>
    </source>
</evidence>